<name>A0A7G7YQJ1_9CORY</name>
<reference evidence="1 2" key="1">
    <citation type="submission" date="2019-12" db="EMBL/GenBank/DDBJ databases">
        <title>Corynebacterium sp. nov., isolated from feces of the Anser Albifrons in China.</title>
        <authorList>
            <person name="Liu Q."/>
        </authorList>
    </citation>
    <scope>NUCLEOTIDE SEQUENCE [LARGE SCALE GENOMIC DNA]</scope>
    <source>
        <strain evidence="1 2">23H37-10</strain>
    </source>
</reference>
<dbReference type="AlphaFoldDB" id="A0A7G7YQJ1"/>
<gene>
    <name evidence="1" type="ORF">GP473_08980</name>
</gene>
<evidence type="ECO:0000313" key="1">
    <source>
        <dbReference type="EMBL" id="QNH96761.1"/>
    </source>
</evidence>
<sequence>MVTPRTVATQSQWDAAESIVGTLGASPSTLGSFGVTEQDRNDLIAHLGRKSFQGSPTRNFKAAWRKDKDGDTVPNFYRVGTDALARCQYVMLTHKQYAAVIVIDDEMCAERFSVSDNIFLTQLSQPLSRQIMCRRGGVYSVGATRATLIQENPAVVLKRLTEETGGA</sequence>
<proteinExistence type="predicted"/>
<keyword evidence="2" id="KW-1185">Reference proteome</keyword>
<evidence type="ECO:0000313" key="2">
    <source>
        <dbReference type="Proteomes" id="UP000515275"/>
    </source>
</evidence>
<dbReference type="Proteomes" id="UP000515275">
    <property type="component" value="Chromosome"/>
</dbReference>
<dbReference type="EMBL" id="CP046883">
    <property type="protein sequence ID" value="QNH96761.1"/>
    <property type="molecule type" value="Genomic_DNA"/>
</dbReference>
<accession>A0A7G7YQJ1</accession>
<organism evidence="1 2">
    <name type="scientific">Corynebacterium anserum</name>
    <dbReference type="NCBI Taxonomy" id="2684406"/>
    <lineage>
        <taxon>Bacteria</taxon>
        <taxon>Bacillati</taxon>
        <taxon>Actinomycetota</taxon>
        <taxon>Actinomycetes</taxon>
        <taxon>Mycobacteriales</taxon>
        <taxon>Corynebacteriaceae</taxon>
        <taxon>Corynebacterium</taxon>
    </lineage>
</organism>
<protein>
    <submittedName>
        <fullName evidence="1">Uncharacterized protein</fullName>
    </submittedName>
</protein>
<dbReference type="KEGG" id="cans:GP473_08980"/>